<feature type="region of interest" description="Disordered" evidence="1">
    <location>
        <begin position="57"/>
        <end position="81"/>
    </location>
</feature>
<name>A0A5N6MLG4_9ASTR</name>
<evidence type="ECO:0000256" key="2">
    <source>
        <dbReference type="SAM" id="SignalP"/>
    </source>
</evidence>
<feature type="signal peptide" evidence="2">
    <location>
        <begin position="1"/>
        <end position="23"/>
    </location>
</feature>
<dbReference type="PRINTS" id="PR01217">
    <property type="entry name" value="PRICHEXTENSN"/>
</dbReference>
<dbReference type="AlphaFoldDB" id="A0A5N6MLG4"/>
<gene>
    <name evidence="3" type="ORF">E3N88_30052</name>
</gene>
<feature type="chain" id="PRO_5024361919" description="4Fe-4S ferredoxin-type domain-containing protein" evidence="2">
    <location>
        <begin position="24"/>
        <end position="148"/>
    </location>
</feature>
<keyword evidence="2" id="KW-0732">Signal</keyword>
<dbReference type="PANTHER" id="PTHR35094:SF7">
    <property type="entry name" value="LEUCINE-RICH REPEAT EXTENSIN-LIKE PROTEIN 2"/>
    <property type="match status" value="1"/>
</dbReference>
<evidence type="ECO:0000256" key="1">
    <source>
        <dbReference type="SAM" id="MobiDB-lite"/>
    </source>
</evidence>
<evidence type="ECO:0000313" key="3">
    <source>
        <dbReference type="EMBL" id="KAD3640829.1"/>
    </source>
</evidence>
<reference evidence="3 4" key="1">
    <citation type="submission" date="2019-05" db="EMBL/GenBank/DDBJ databases">
        <title>Mikania micrantha, genome provides insights into the molecular mechanism of rapid growth.</title>
        <authorList>
            <person name="Liu B."/>
        </authorList>
    </citation>
    <scope>NUCLEOTIDE SEQUENCE [LARGE SCALE GENOMIC DNA]</scope>
    <source>
        <strain evidence="3">NLD-2019</strain>
        <tissue evidence="3">Leaf</tissue>
    </source>
</reference>
<protein>
    <recommendedName>
        <fullName evidence="5">4Fe-4S ferredoxin-type domain-containing protein</fullName>
    </recommendedName>
</protein>
<dbReference type="EMBL" id="SZYD01000015">
    <property type="protein sequence ID" value="KAD3640829.1"/>
    <property type="molecule type" value="Genomic_DNA"/>
</dbReference>
<evidence type="ECO:0000313" key="4">
    <source>
        <dbReference type="Proteomes" id="UP000326396"/>
    </source>
</evidence>
<dbReference type="PANTHER" id="PTHR35094">
    <property type="entry name" value="LEUCINE-RICH REPEAT EXTENSIN-LIKE PROTEIN 2"/>
    <property type="match status" value="1"/>
</dbReference>
<comment type="caution">
    <text evidence="3">The sequence shown here is derived from an EMBL/GenBank/DDBJ whole genome shotgun (WGS) entry which is preliminary data.</text>
</comment>
<proteinExistence type="predicted"/>
<organism evidence="3 4">
    <name type="scientific">Mikania micrantha</name>
    <name type="common">bitter vine</name>
    <dbReference type="NCBI Taxonomy" id="192012"/>
    <lineage>
        <taxon>Eukaryota</taxon>
        <taxon>Viridiplantae</taxon>
        <taxon>Streptophyta</taxon>
        <taxon>Embryophyta</taxon>
        <taxon>Tracheophyta</taxon>
        <taxon>Spermatophyta</taxon>
        <taxon>Magnoliopsida</taxon>
        <taxon>eudicotyledons</taxon>
        <taxon>Gunneridae</taxon>
        <taxon>Pentapetalae</taxon>
        <taxon>asterids</taxon>
        <taxon>campanulids</taxon>
        <taxon>Asterales</taxon>
        <taxon>Asteraceae</taxon>
        <taxon>Asteroideae</taxon>
        <taxon>Heliantheae alliance</taxon>
        <taxon>Eupatorieae</taxon>
        <taxon>Mikania</taxon>
    </lineage>
</organism>
<dbReference type="Proteomes" id="UP000326396">
    <property type="component" value="Linkage Group LG5"/>
</dbReference>
<evidence type="ECO:0008006" key="5">
    <source>
        <dbReference type="Google" id="ProtNLM"/>
    </source>
</evidence>
<sequence>MNPLIQTPIFIIIILATLLPINGDTFDETNTVPPLPDSSIKCGSCPCINPCELPPPPSPPPPPPPLPCPSPPPPPPPLPPPPPPATYCPPVAAKPPPPPRFIYVTSPPSSVYHPFPLQIYSGVGGRRLGGVGCWIVVVGCLVLDVVLS</sequence>
<accession>A0A5N6MLG4</accession>
<keyword evidence="4" id="KW-1185">Reference proteome</keyword>